<feature type="region of interest" description="Disordered" evidence="1">
    <location>
        <begin position="2496"/>
        <end position="2515"/>
    </location>
</feature>
<protein>
    <submittedName>
        <fullName evidence="2">Uncharacterized protein</fullName>
    </submittedName>
</protein>
<feature type="region of interest" description="Disordered" evidence="1">
    <location>
        <begin position="1778"/>
        <end position="1886"/>
    </location>
</feature>
<feature type="compositionally biased region" description="Low complexity" evidence="1">
    <location>
        <begin position="3682"/>
        <end position="3692"/>
    </location>
</feature>
<feature type="compositionally biased region" description="Acidic residues" evidence="1">
    <location>
        <begin position="16"/>
        <end position="26"/>
    </location>
</feature>
<feature type="region of interest" description="Disordered" evidence="1">
    <location>
        <begin position="1158"/>
        <end position="1192"/>
    </location>
</feature>
<feature type="region of interest" description="Disordered" evidence="1">
    <location>
        <begin position="857"/>
        <end position="883"/>
    </location>
</feature>
<proteinExistence type="predicted"/>
<feature type="region of interest" description="Disordered" evidence="1">
    <location>
        <begin position="762"/>
        <end position="807"/>
    </location>
</feature>
<feature type="region of interest" description="Disordered" evidence="1">
    <location>
        <begin position="3705"/>
        <end position="3798"/>
    </location>
</feature>
<feature type="compositionally biased region" description="Polar residues" evidence="1">
    <location>
        <begin position="860"/>
        <end position="877"/>
    </location>
</feature>
<evidence type="ECO:0000313" key="2">
    <source>
        <dbReference type="EMBL" id="GFS13303.1"/>
    </source>
</evidence>
<feature type="compositionally biased region" description="Basic and acidic residues" evidence="1">
    <location>
        <begin position="3707"/>
        <end position="3722"/>
    </location>
</feature>
<gene>
    <name evidence="2" type="ORF">ElyMa_004881100</name>
</gene>
<feature type="compositionally biased region" description="Basic and acidic residues" evidence="1">
    <location>
        <begin position="3133"/>
        <end position="3145"/>
    </location>
</feature>
<feature type="compositionally biased region" description="Basic and acidic residues" evidence="1">
    <location>
        <begin position="3517"/>
        <end position="3530"/>
    </location>
</feature>
<feature type="compositionally biased region" description="Polar residues" evidence="1">
    <location>
        <begin position="3489"/>
        <end position="3502"/>
    </location>
</feature>
<sequence>MAVRSDSQVGNFTQFYDEDVDDDSDDNNFIISLEDNGDEDESYYNSGGRSSDFPIEQVPVETGQKSTYSSLYQPDLGLSHDKSSSPQNKLHGARNGCSEQEILTFPTSCISKPISHVSSSKKQTFHDSISFLSSSHQENFHNPLTREPSDPIPKAGGSAINHHSFYNPNEPCDYSKSKTAHSNPGSGDRRSEAVFPSRRDNTFVNTSIAVTTTTNTVIGNSIEQKQSLSGSFLTTSAAPVTSVLITPVASPVSHNLSGCLNSSSTKASPLMTSRHSILKANVPRLSGPFSKSPTIASVAPVTDTTHLNGCSCIMCFKSVLSNTVSKEMQPTPTLTQEEVLIIENGSLKGRQRPRNHPKKQVCSKSLENDFVNSEEPVSSVLPKLTPSRELSAAVSFSPGESYSKPPDTHQVYGSVKNVLSLVPPLLLHKSSVKRDAPPSNATSAPSLTVSQVITATPSQNLPLQTLSQTVPVPGVVIVSSATSNTTSNSSTISFAQSSGFSASSSSVPLLLQGSTNGEKIGCLVLQAPVTSFVPSQGVVTSSLQSSQTNKVFLKPNDLNNSKLPVSKLQTALVTSFNTTNVTSIPIKPIYAVSTEKNSNNTEIHSKQQVPAGVSVSLLNTPLLRQELSKKTTLTPSTGLAKTFQHDPASQQLLPPSGSYKIVYLNSGEVVLCRTPIIDKKKMDINFETSKAATHPKQSQSQTIAGPLTVNGNAHALNSVLNKAEQIDFTTPGKVRIKLVNKRDSGKSPTKITNLNSLLMTSKESNVTSQNQESVPVSKSHPSQASVVPNRNPTQKSPLQSPQTPNVTGSTLLKLIDTHIENQQLTSNEAALLQLIKGACKDPKLLAATCKIAQQVEAASRSRSSNAPKGTVASSPSVQAAKPPATSFDFSIATKVSQSIVASTSISKDIQSGNTGTFVSISAQHFLQPNESSQPSLLSKSSIDATKLKSVTTGNQPIPSVAFEPRPASHSGSPHLPQEGLPASYVEDWVNQSKTFMSNNKLEDLFCQEIREIDRCITNEVLPRYKPAGTNFKSPQKKSKMKPKSSQSLNSRENNGSISVLNKNSDSLSNADKMNCGENHSRAELAASKGSEKPTKFPTVSSKLKQHSLLVHPSKGIKLKIRLDEELKQHIAAKKAALGKKISESPTITCKSDTSISLAKSSSTIDKTNESLSSESGNKLVLDDGDQKESKNETAEEMFQRFQEQAQEEVYKAQLGVGCLSRSLRPARGTVAFLDKLPYRDMGSGERKKKKLEADQIGEKLNSFENDALQASTAGTALDPENRAANQENKDKKASLSLIKKKSLSTFDSANITEGLSVRDAANFYPNLKEDTSFPFTKNVYCSNILAGHKVFVKFNTYENTSSGRCFLVPFFNIGGRRKQFDVEDVRYFNKAIIDYEKEERSCARHLLYFCREGNKASFLRKEGSFGSSQLHEKNYCKKSFTLEGFKVAAVKSKSSTAQEAWQVDNEVDIEIDTAEVDNDVEIDFGENYIINSEKRFDEAKAVSSKETELRLSSDVSPFPSVLSDNISIANAGHGKGVPNIRPSADYVGMPSPSGAKDANKNEQLVAKIGNSSSEKHQNTFVSQAVSREEPTVSNAHAQEHCLLEIKKERPDYIEYGNGFADSRDTLPPGPANFFQPVFPLMEIKKEPVDNDFNENAYLNSNACNEYMPEYANIQHLQNESLSENSKNLCNLAGQSEKEGAHVAPSTMSEFKHLKSAASNYKDNLLSNSHDSSLCDETPSSILCTEVLSCDAEKVQVSLSDQQIDVAQIQENSFSKLLDSSADKNKAEDPAKSTKNEDASEPAEIAADESEETVTVSEVMPSSPESPAPSSTLTESSEVLSSSDMDDTDLDGKLSSSEAHLSYTGTPSVDLPAEPETKTGAGQHKITSLVESLRQRLTQQTSTLPSWLANTAPPVVHSKLKIRKKKREKITSKTGSGKDGNTIVSQSQSSAAQNGPQVSSNNSTSVSITQALVSGSSHQSEEVEATSNIDISLSHISANQAEKEKSKSPVLPKVTSAEITSNTQPKLPGSKEVLMSNGFSKDKGNSLIDTTFASSTAVKNVFTEALPIDIPPEYTNSATASLSLSMSKDFKTSKNEVAGSSFHKLSSNSTGFIPDLQSKVKQEIIDEEIDPLLISFRGHGLSTAEQQKVSTDGQEVENSCLTLPTLGQEIQTTSEMQLSCRSTPSDVDIEVGCEDLPEAALGFQPIVPDVYIDVDKPDSSSESSCMSPVATVVDFLHKRTQALSKTDPESNAKFFTTYFPASSPKALNAPAEGKGSVASYLAQKYAADMSAPGSGVWHTIKGPRLRRAAFKRPAASASKQEISVARASDRLAVVEPISTQELSKKPSLSEIFGIPVEANSKPESEQHKIKTEPLVENGSKITIKVRGSKKQVARKKTSTRIGRKDVTIRENRDLLSPKSEPIEIEPSNTDLPQQQTDSVTSLADDTFSPVQSQAQQEEPPKSSQASDTSSVKSKKLTRNSSDLIPKVRLTWRQLSKLSEKQQKESDSEKPDKDSEQNNLIPCKVLLSRLEYTDLSSTVYQVSPFTFRVIRKPITVSQESASVKVEADDCQGKEIPNSDQANKSKIGKRKKKRAGTGKTRKGSTRPKKDIIDHFACMLESLRKKALQLEEEAMKKQQEEEAKGNDHNLGNLTANETKDQLVVKKEPPAEKSLKLKEDSINLVDAHDIDKGTDFHEFANSNNNSSQQSSLSIDHAAKQENAGEVNNISLTIKSDKNVPQSEEMPLQDENQCAIKVAVTGTCEITAESNQNQDTAAHEENIAVSSTLSSNTKSDNTSLENNLDTNSTRSEDNMKEQSASNMKRDNKTMENNLMVYEAGPEEDIIKQTESDRPAENLKESNLVEDETVGEENLVAQPVLTERLTMESNPSNSIYLNESLGSENSDCKVSETILIENKLNCSQTDIPLNEKHSAEVTAKNLVDVSEKTMGELPEIEASPVIQPMLVETNTSLKALKPVEINKEALEKTEQTDYHITEREDGLKKVDHDFGEDAVSDFEQDASMDWEEPRALIIHLPEDEIGVEKGAEVEDTLSILEQTIEQNEDHASKKTTVIEAINPMSAKEVGGQEERLDPHHNQDLSNNERFPGLKCNDHLGNNHISDPKADREHTGLNVSPTQDYENRNAKKDHLACSERSSLSFPKTDVVLSSVVDEDLAACLVEKSSKKEELVMFEHPDDLDGDDMGIIPQDEVERLLGLCDEDSGPVVLPGLGPVPSFDTAANGATEGQFLNVQIEGGSSNKGVFVSSSSKLTTVAENAMKPKSCDNVQKEEAQSGQKPASPMQGSSSHAYRLPSQTTVLSESNTSGQHISSKPKDDCIDKASESQGTSGSLRHTENDKPKPTLPLQLPKLNLKLDTKALAAFHKAKSAFLKKKNPIQSRNLRSTANSEPSVNTASSKDSQFQQDMAFYMRSTRMKMTSEARSGNLNSSCVATEQEHQKTRLYPGPSKTSLNTTATVIQNFGKPLDSIVERTVPGHKSNLTSPIPQSNSIIKPTPEDGLVAINSDESTRKRRVEDHSDLDSSGPSKVKKIESIFDDIDIFKEPLSKKPSQPILAKSNKPNTHVSEILKKTKGIDISKLKMKLNPVLSKSGSVPASQNSVDLKPNEDQRNISARGDQAPSKKSKIVLSNTCPLTSSSNPPKVEESSSSNGKSKPISTSAEDRPQTTSDTSDKNSNLKPLPNLNTAKLCNLLKNIQKRPVDVKSSSETEKETESQSTSTADNFPAEKLQKGSKRNSKLGPKESQPSPKGIDLRNPTSASEKRLARGPTGKRLIMKRTAEEAEEKSERSFFDCLSTDQTEIWEESKHG</sequence>
<feature type="compositionally biased region" description="Basic and acidic residues" evidence="1">
    <location>
        <begin position="2401"/>
        <end position="2414"/>
    </location>
</feature>
<name>A0AAV4IU38_9GAST</name>
<feature type="compositionally biased region" description="Basic and acidic residues" evidence="1">
    <location>
        <begin position="3114"/>
        <end position="3123"/>
    </location>
</feature>
<reference evidence="2 3" key="1">
    <citation type="journal article" date="2021" name="Elife">
        <title>Chloroplast acquisition without the gene transfer in kleptoplastic sea slugs, Plakobranchus ocellatus.</title>
        <authorList>
            <person name="Maeda T."/>
            <person name="Takahashi S."/>
            <person name="Yoshida T."/>
            <person name="Shimamura S."/>
            <person name="Takaki Y."/>
            <person name="Nagai Y."/>
            <person name="Toyoda A."/>
            <person name="Suzuki Y."/>
            <person name="Arimoto A."/>
            <person name="Ishii H."/>
            <person name="Satoh N."/>
            <person name="Nishiyama T."/>
            <person name="Hasebe M."/>
            <person name="Maruyama T."/>
            <person name="Minagawa J."/>
            <person name="Obokata J."/>
            <person name="Shigenobu S."/>
        </authorList>
    </citation>
    <scope>NUCLEOTIDE SEQUENCE [LARGE SCALE GENOMIC DNA]</scope>
</reference>
<evidence type="ECO:0000313" key="3">
    <source>
        <dbReference type="Proteomes" id="UP000762676"/>
    </source>
</evidence>
<feature type="compositionally biased region" description="Polar residues" evidence="1">
    <location>
        <begin position="2425"/>
        <end position="2470"/>
    </location>
</feature>
<comment type="caution">
    <text evidence="2">The sequence shown here is derived from an EMBL/GenBank/DDBJ whole genome shotgun (WGS) entry which is preliminary data.</text>
</comment>
<feature type="compositionally biased region" description="Basic and acidic residues" evidence="1">
    <location>
        <begin position="1180"/>
        <end position="1192"/>
    </location>
</feature>
<feature type="region of interest" description="Disordered" evidence="1">
    <location>
        <begin position="3273"/>
        <end position="3359"/>
    </location>
</feature>
<feature type="compositionally biased region" description="Basic and acidic residues" evidence="1">
    <location>
        <begin position="2629"/>
        <end position="2643"/>
    </location>
</feature>
<feature type="compositionally biased region" description="Polar residues" evidence="1">
    <location>
        <begin position="3387"/>
        <end position="3411"/>
    </location>
</feature>
<organism evidence="2 3">
    <name type="scientific">Elysia marginata</name>
    <dbReference type="NCBI Taxonomy" id="1093978"/>
    <lineage>
        <taxon>Eukaryota</taxon>
        <taxon>Metazoa</taxon>
        <taxon>Spiralia</taxon>
        <taxon>Lophotrochozoa</taxon>
        <taxon>Mollusca</taxon>
        <taxon>Gastropoda</taxon>
        <taxon>Heterobranchia</taxon>
        <taxon>Euthyneura</taxon>
        <taxon>Panpulmonata</taxon>
        <taxon>Sacoglossa</taxon>
        <taxon>Placobranchoidea</taxon>
        <taxon>Plakobranchidae</taxon>
        <taxon>Elysia</taxon>
    </lineage>
</organism>
<feature type="compositionally biased region" description="Basic and acidic residues" evidence="1">
    <location>
        <begin position="1780"/>
        <end position="1797"/>
    </location>
</feature>
<feature type="compositionally biased region" description="Polar residues" evidence="1">
    <location>
        <begin position="63"/>
        <end position="72"/>
    </location>
</feature>
<feature type="compositionally biased region" description="Low complexity" evidence="1">
    <location>
        <begin position="1812"/>
        <end position="1842"/>
    </location>
</feature>
<feature type="compositionally biased region" description="Basic residues" evidence="1">
    <location>
        <begin position="349"/>
        <end position="361"/>
    </location>
</feature>
<feature type="region of interest" description="Disordered" evidence="1">
    <location>
        <begin position="3488"/>
        <end position="3536"/>
    </location>
</feature>
<feature type="region of interest" description="Disordered" evidence="1">
    <location>
        <begin position="1024"/>
        <end position="1075"/>
    </location>
</feature>
<feature type="compositionally biased region" description="Polar residues" evidence="1">
    <location>
        <begin position="3285"/>
        <end position="3322"/>
    </location>
</feature>
<feature type="compositionally biased region" description="Polar residues" evidence="1">
    <location>
        <begin position="3598"/>
        <end position="3610"/>
    </location>
</feature>
<feature type="region of interest" description="Disordered" evidence="1">
    <location>
        <begin position="2780"/>
        <end position="2817"/>
    </location>
</feature>
<accession>A0AAV4IU38</accession>
<feature type="region of interest" description="Disordered" evidence="1">
    <location>
        <begin position="140"/>
        <end position="194"/>
    </location>
</feature>
<feature type="region of interest" description="Disordered" evidence="1">
    <location>
        <begin position="2384"/>
        <end position="2478"/>
    </location>
</feature>
<feature type="compositionally biased region" description="Basic residues" evidence="1">
    <location>
        <begin position="2385"/>
        <end position="2397"/>
    </location>
</feature>
<feature type="compositionally biased region" description="Basic and acidic residues" evidence="1">
    <location>
        <begin position="3785"/>
        <end position="3798"/>
    </location>
</feature>
<feature type="region of interest" description="Disordered" evidence="1">
    <location>
        <begin position="3111"/>
        <end position="3147"/>
    </location>
</feature>
<feature type="compositionally biased region" description="Polar residues" evidence="1">
    <location>
        <begin position="1"/>
        <end position="14"/>
    </location>
</feature>
<feature type="compositionally biased region" description="Polar residues" evidence="1">
    <location>
        <begin position="2780"/>
        <end position="2803"/>
    </location>
</feature>
<evidence type="ECO:0000256" key="1">
    <source>
        <dbReference type="SAM" id="MobiDB-lite"/>
    </source>
</evidence>
<feature type="region of interest" description="Disordered" evidence="1">
    <location>
        <begin position="1"/>
        <end position="94"/>
    </location>
</feature>
<feature type="compositionally biased region" description="Polar residues" evidence="1">
    <location>
        <begin position="1855"/>
        <end position="1866"/>
    </location>
</feature>
<feature type="region of interest" description="Disordered" evidence="1">
    <location>
        <begin position="953"/>
        <end position="976"/>
    </location>
</feature>
<dbReference type="EMBL" id="BMAT01009762">
    <property type="protein sequence ID" value="GFS13303.1"/>
    <property type="molecule type" value="Genomic_DNA"/>
</dbReference>
<feature type="region of interest" description="Disordered" evidence="1">
    <location>
        <begin position="2629"/>
        <end position="2649"/>
    </location>
</feature>
<dbReference type="Proteomes" id="UP000762676">
    <property type="component" value="Unassembled WGS sequence"/>
</dbReference>
<feature type="compositionally biased region" description="Polar residues" evidence="1">
    <location>
        <begin position="1048"/>
        <end position="1071"/>
    </location>
</feature>
<feature type="region of interest" description="Disordered" evidence="1">
    <location>
        <begin position="2556"/>
        <end position="2604"/>
    </location>
</feature>
<feature type="region of interest" description="Disordered" evidence="1">
    <location>
        <begin position="1919"/>
        <end position="1964"/>
    </location>
</feature>
<keyword evidence="3" id="KW-1185">Reference proteome</keyword>
<feature type="region of interest" description="Disordered" evidence="1">
    <location>
        <begin position="3598"/>
        <end position="3692"/>
    </location>
</feature>
<feature type="compositionally biased region" description="Basic residues" evidence="1">
    <location>
        <begin position="2583"/>
        <end position="2603"/>
    </location>
</feature>
<feature type="compositionally biased region" description="Low complexity" evidence="1">
    <location>
        <begin position="3655"/>
        <end position="3668"/>
    </location>
</feature>
<feature type="compositionally biased region" description="Basic and acidic residues" evidence="1">
    <location>
        <begin position="3324"/>
        <end position="3334"/>
    </location>
</feature>
<feature type="region of interest" description="Disordered" evidence="1">
    <location>
        <begin position="3385"/>
        <end position="3411"/>
    </location>
</feature>
<feature type="compositionally biased region" description="Polar residues" evidence="1">
    <location>
        <begin position="3636"/>
        <end position="3649"/>
    </location>
</feature>
<feature type="region of interest" description="Disordered" evidence="1">
    <location>
        <begin position="345"/>
        <end position="367"/>
    </location>
</feature>
<feature type="compositionally biased region" description="Polar residues" evidence="1">
    <location>
        <begin position="1941"/>
        <end position="1955"/>
    </location>
</feature>
<feature type="compositionally biased region" description="Polar residues" evidence="1">
    <location>
        <begin position="1158"/>
        <end position="1176"/>
    </location>
</feature>
<feature type="compositionally biased region" description="Basic and acidic residues" evidence="1">
    <location>
        <begin position="2496"/>
        <end position="2514"/>
    </location>
</feature>